<feature type="transmembrane region" description="Helical" evidence="1">
    <location>
        <begin position="77"/>
        <end position="99"/>
    </location>
</feature>
<sequence>MKEPVDSGASLTEYDKMILRMDKEIKPFYFGLASFFSWLLLAGFLTSPTTYSSVRYIDAPEQTGDIGKSAMHAIRNIPLIFIASFACIIAAGGLAWLWIRWRHNRIWINRYLVIPTMLHSLMGLISTLLNVYGSQEGQWSITAIVSVVIIGACLTSSIIMYTIYEYILLPKLK</sequence>
<proteinExistence type="predicted"/>
<reference evidence="2" key="1">
    <citation type="submission" date="2023-01" db="EMBL/GenBank/DDBJ databases">
        <title>The growth and conidiation of Purpureocillium lavendulum are regulated by nitrogen source and histone H3K14 acetylation.</title>
        <authorList>
            <person name="Tang P."/>
            <person name="Han J."/>
            <person name="Zhang C."/>
            <person name="Tang P."/>
            <person name="Qi F."/>
            <person name="Zhang K."/>
            <person name="Liang L."/>
        </authorList>
    </citation>
    <scope>NUCLEOTIDE SEQUENCE</scope>
    <source>
        <strain evidence="2">YMF1.00683</strain>
    </source>
</reference>
<keyword evidence="2" id="KW-0645">Protease</keyword>
<comment type="caution">
    <text evidence="2">The sequence shown here is derived from an EMBL/GenBank/DDBJ whole genome shotgun (WGS) entry which is preliminary data.</text>
</comment>
<evidence type="ECO:0000313" key="2">
    <source>
        <dbReference type="EMBL" id="KAJ6440930.1"/>
    </source>
</evidence>
<keyword evidence="1" id="KW-1133">Transmembrane helix</keyword>
<dbReference type="Proteomes" id="UP001163105">
    <property type="component" value="Unassembled WGS sequence"/>
</dbReference>
<evidence type="ECO:0000256" key="1">
    <source>
        <dbReference type="SAM" id="Phobius"/>
    </source>
</evidence>
<feature type="transmembrane region" description="Helical" evidence="1">
    <location>
        <begin position="139"/>
        <end position="164"/>
    </location>
</feature>
<organism evidence="2 3">
    <name type="scientific">Purpureocillium lavendulum</name>
    <dbReference type="NCBI Taxonomy" id="1247861"/>
    <lineage>
        <taxon>Eukaryota</taxon>
        <taxon>Fungi</taxon>
        <taxon>Dikarya</taxon>
        <taxon>Ascomycota</taxon>
        <taxon>Pezizomycotina</taxon>
        <taxon>Sordariomycetes</taxon>
        <taxon>Hypocreomycetidae</taxon>
        <taxon>Hypocreales</taxon>
        <taxon>Ophiocordycipitaceae</taxon>
        <taxon>Purpureocillium</taxon>
    </lineage>
</organism>
<keyword evidence="1" id="KW-0812">Transmembrane</keyword>
<dbReference type="GO" id="GO:0006508">
    <property type="term" value="P:proteolysis"/>
    <property type="evidence" value="ECO:0007669"/>
    <property type="project" value="UniProtKB-KW"/>
</dbReference>
<dbReference type="EMBL" id="JAQHRD010000005">
    <property type="protein sequence ID" value="KAJ6440930.1"/>
    <property type="molecule type" value="Genomic_DNA"/>
</dbReference>
<dbReference type="GO" id="GO:0008233">
    <property type="term" value="F:peptidase activity"/>
    <property type="evidence" value="ECO:0007669"/>
    <property type="project" value="UniProtKB-KW"/>
</dbReference>
<keyword evidence="1" id="KW-0472">Membrane</keyword>
<gene>
    <name evidence="2" type="ORF">O9K51_06722</name>
</gene>
<dbReference type="AlphaFoldDB" id="A0AB34FPR7"/>
<feature type="transmembrane region" description="Helical" evidence="1">
    <location>
        <begin position="111"/>
        <end position="133"/>
    </location>
</feature>
<keyword evidence="3" id="KW-1185">Reference proteome</keyword>
<keyword evidence="2" id="KW-0378">Hydrolase</keyword>
<accession>A0AB34FPR7</accession>
<evidence type="ECO:0000313" key="3">
    <source>
        <dbReference type="Proteomes" id="UP001163105"/>
    </source>
</evidence>
<feature type="transmembrane region" description="Helical" evidence="1">
    <location>
        <begin position="27"/>
        <end position="46"/>
    </location>
</feature>
<name>A0AB34FPR7_9HYPO</name>
<protein>
    <submittedName>
        <fullName evidence="2">Cysteine protease ATG4</fullName>
    </submittedName>
</protein>